<dbReference type="Gene3D" id="6.10.250.2910">
    <property type="match status" value="1"/>
</dbReference>
<dbReference type="PRINTS" id="PR02094">
    <property type="entry name" value="HEXIMFAMILY"/>
</dbReference>
<name>R7U396_CAPTE</name>
<dbReference type="Proteomes" id="UP000014760">
    <property type="component" value="Unassembled WGS sequence"/>
</dbReference>
<feature type="compositionally biased region" description="Basic and acidic residues" evidence="9">
    <location>
        <begin position="39"/>
        <end position="50"/>
    </location>
</feature>
<dbReference type="PANTHER" id="PTHR13469">
    <property type="entry name" value="HEXAMETHYLENE BISACETAMIDE INDUCIBLE 1"/>
    <property type="match status" value="1"/>
</dbReference>
<evidence type="ECO:0000256" key="3">
    <source>
        <dbReference type="ARBA" id="ARBA00022491"/>
    </source>
</evidence>
<evidence type="ECO:0000313" key="10">
    <source>
        <dbReference type="EMBL" id="ELU00419.1"/>
    </source>
</evidence>
<evidence type="ECO:0000256" key="9">
    <source>
        <dbReference type="SAM" id="MobiDB-lite"/>
    </source>
</evidence>
<evidence type="ECO:0000256" key="1">
    <source>
        <dbReference type="ARBA" id="ARBA00004123"/>
    </source>
</evidence>
<feature type="coiled-coil region" evidence="8">
    <location>
        <begin position="169"/>
        <end position="221"/>
    </location>
</feature>
<dbReference type="EnsemblMetazoa" id="CapteT220611">
    <property type="protein sequence ID" value="CapteP220611"/>
    <property type="gene ID" value="CapteG220611"/>
</dbReference>
<feature type="compositionally biased region" description="Basic residues" evidence="9">
    <location>
        <begin position="51"/>
        <end position="67"/>
    </location>
</feature>
<dbReference type="EMBL" id="KB306032">
    <property type="protein sequence ID" value="ELU00419.1"/>
    <property type="molecule type" value="Genomic_DNA"/>
</dbReference>
<dbReference type="GO" id="GO:0005737">
    <property type="term" value="C:cytoplasm"/>
    <property type="evidence" value="ECO:0007669"/>
    <property type="project" value="InterPro"/>
</dbReference>
<dbReference type="HOGENOM" id="CLU_066028_3_0_1"/>
<comment type="subcellular location">
    <subcellularLocation>
        <location evidence="1">Nucleus</location>
    </subcellularLocation>
</comment>
<keyword evidence="3" id="KW-0678">Repressor</keyword>
<organism evidence="10">
    <name type="scientific">Capitella teleta</name>
    <name type="common">Polychaete worm</name>
    <dbReference type="NCBI Taxonomy" id="283909"/>
    <lineage>
        <taxon>Eukaryota</taxon>
        <taxon>Metazoa</taxon>
        <taxon>Spiralia</taxon>
        <taxon>Lophotrochozoa</taxon>
        <taxon>Annelida</taxon>
        <taxon>Polychaeta</taxon>
        <taxon>Sedentaria</taxon>
        <taxon>Scolecida</taxon>
        <taxon>Capitellidae</taxon>
        <taxon>Capitella</taxon>
    </lineage>
</organism>
<keyword evidence="6" id="KW-0804">Transcription</keyword>
<evidence type="ECO:0008006" key="13">
    <source>
        <dbReference type="Google" id="ProtNLM"/>
    </source>
</evidence>
<gene>
    <name evidence="10" type="ORF">CAPTEDRAFT_220611</name>
</gene>
<reference evidence="10 12" key="2">
    <citation type="journal article" date="2013" name="Nature">
        <title>Insights into bilaterian evolution from three spiralian genomes.</title>
        <authorList>
            <person name="Simakov O."/>
            <person name="Marletaz F."/>
            <person name="Cho S.J."/>
            <person name="Edsinger-Gonzales E."/>
            <person name="Havlak P."/>
            <person name="Hellsten U."/>
            <person name="Kuo D.H."/>
            <person name="Larsson T."/>
            <person name="Lv J."/>
            <person name="Arendt D."/>
            <person name="Savage R."/>
            <person name="Osoegawa K."/>
            <person name="de Jong P."/>
            <person name="Grimwood J."/>
            <person name="Chapman J.A."/>
            <person name="Shapiro H."/>
            <person name="Aerts A."/>
            <person name="Otillar R.P."/>
            <person name="Terry A.Y."/>
            <person name="Boore J.L."/>
            <person name="Grigoriev I.V."/>
            <person name="Lindberg D.R."/>
            <person name="Seaver E.C."/>
            <person name="Weisblat D.A."/>
            <person name="Putnam N.H."/>
            <person name="Rokhsar D.S."/>
        </authorList>
    </citation>
    <scope>NUCLEOTIDE SEQUENCE</scope>
    <source>
        <strain evidence="10 12">I ESC-2004</strain>
    </source>
</reference>
<dbReference type="InterPro" id="IPR024872">
    <property type="entry name" value="HEXIM"/>
</dbReference>
<dbReference type="OMA" id="WEEKQQF"/>
<keyword evidence="12" id="KW-1185">Reference proteome</keyword>
<keyword evidence="7" id="KW-0539">Nucleus</keyword>
<reference evidence="11" key="3">
    <citation type="submission" date="2015-06" db="UniProtKB">
        <authorList>
            <consortium name="EnsemblMetazoa"/>
        </authorList>
    </citation>
    <scope>IDENTIFICATION</scope>
</reference>
<dbReference type="GO" id="GO:0005654">
    <property type="term" value="C:nucleoplasm"/>
    <property type="evidence" value="ECO:0007669"/>
    <property type="project" value="TreeGrafter"/>
</dbReference>
<evidence type="ECO:0000256" key="6">
    <source>
        <dbReference type="ARBA" id="ARBA00023163"/>
    </source>
</evidence>
<dbReference type="PANTHER" id="PTHR13469:SF8">
    <property type="entry name" value="HEXIM P-TEFB COMPLEX SUBUNIT 1"/>
    <property type="match status" value="1"/>
</dbReference>
<evidence type="ECO:0000256" key="4">
    <source>
        <dbReference type="ARBA" id="ARBA00023015"/>
    </source>
</evidence>
<dbReference type="AlphaFoldDB" id="R7U396"/>
<evidence type="ECO:0000256" key="8">
    <source>
        <dbReference type="SAM" id="Coils"/>
    </source>
</evidence>
<evidence type="ECO:0000256" key="7">
    <source>
        <dbReference type="ARBA" id="ARBA00023242"/>
    </source>
</evidence>
<evidence type="ECO:0000313" key="12">
    <source>
        <dbReference type="Proteomes" id="UP000014760"/>
    </source>
</evidence>
<reference evidence="12" key="1">
    <citation type="submission" date="2012-12" db="EMBL/GenBank/DDBJ databases">
        <authorList>
            <person name="Hellsten U."/>
            <person name="Grimwood J."/>
            <person name="Chapman J.A."/>
            <person name="Shapiro H."/>
            <person name="Aerts A."/>
            <person name="Otillar R.P."/>
            <person name="Terry A.Y."/>
            <person name="Boore J.L."/>
            <person name="Simakov O."/>
            <person name="Marletaz F."/>
            <person name="Cho S.-J."/>
            <person name="Edsinger-Gonzales E."/>
            <person name="Havlak P."/>
            <person name="Kuo D.-H."/>
            <person name="Larsson T."/>
            <person name="Lv J."/>
            <person name="Arendt D."/>
            <person name="Savage R."/>
            <person name="Osoegawa K."/>
            <person name="de Jong P."/>
            <person name="Lindberg D.R."/>
            <person name="Seaver E.C."/>
            <person name="Weisblat D.A."/>
            <person name="Putnam N.H."/>
            <person name="Grigoriev I.V."/>
            <person name="Rokhsar D.S."/>
        </authorList>
    </citation>
    <scope>NUCLEOTIDE SEQUENCE</scope>
    <source>
        <strain evidence="12">I ESC-2004</strain>
    </source>
</reference>
<dbReference type="GO" id="GO:0000122">
    <property type="term" value="P:negative regulation of transcription by RNA polymerase II"/>
    <property type="evidence" value="ECO:0007669"/>
    <property type="project" value="InterPro"/>
</dbReference>
<protein>
    <recommendedName>
        <fullName evidence="13">HEXIM P-TEFb complex subunit 1</fullName>
    </recommendedName>
</protein>
<dbReference type="GO" id="GO:0004861">
    <property type="term" value="F:cyclin-dependent protein serine/threonine kinase inhibitor activity"/>
    <property type="evidence" value="ECO:0007669"/>
    <property type="project" value="InterPro"/>
</dbReference>
<dbReference type="Pfam" id="PF15313">
    <property type="entry name" value="HEXIM"/>
    <property type="match status" value="1"/>
</dbReference>
<evidence type="ECO:0000313" key="11">
    <source>
        <dbReference type="EnsemblMetazoa" id="CapteP220611"/>
    </source>
</evidence>
<feature type="compositionally biased region" description="Basic and acidic residues" evidence="9">
    <location>
        <begin position="114"/>
        <end position="140"/>
    </location>
</feature>
<dbReference type="STRING" id="283909.R7U396"/>
<feature type="compositionally biased region" description="Basic and acidic residues" evidence="9">
    <location>
        <begin position="74"/>
        <end position="88"/>
    </location>
</feature>
<keyword evidence="4" id="KW-0805">Transcription regulation</keyword>
<evidence type="ECO:0000256" key="5">
    <source>
        <dbReference type="ARBA" id="ARBA00023054"/>
    </source>
</evidence>
<sequence length="236" mass="26790">MAAIGGSTDGVSMAAEESEGPAQEVRDLEGPSQNGESCSSDKEKGDDSSKWKRNRRKGKGGKHRRGYKPYCKMTWDEKKTQEERETKRAFKKREKRFASGQPMAPYNTTQFLMDQHDSMDSTHLEDPKEASFDSSDDFHDSNEDDTFLHKDFDEAYDNYHAERLHAMSKGELIAEHLALESKIEDAEKDLKSLKSGNNNSDSELQAEIQRLTEENSWLRRENGILKGIKTGEATEC</sequence>
<proteinExistence type="inferred from homology"/>
<dbReference type="GO" id="GO:0097322">
    <property type="term" value="F:7SK snRNA binding"/>
    <property type="evidence" value="ECO:0007669"/>
    <property type="project" value="TreeGrafter"/>
</dbReference>
<dbReference type="OrthoDB" id="10058500at2759"/>
<dbReference type="EMBL" id="AMQN01009709">
    <property type="status" value="NOT_ANNOTATED_CDS"/>
    <property type="molecule type" value="Genomic_DNA"/>
</dbReference>
<feature type="region of interest" description="Disordered" evidence="9">
    <location>
        <begin position="1"/>
        <end position="140"/>
    </location>
</feature>
<accession>R7U396</accession>
<keyword evidence="5 8" id="KW-0175">Coiled coil</keyword>
<evidence type="ECO:0000256" key="2">
    <source>
        <dbReference type="ARBA" id="ARBA00008409"/>
    </source>
</evidence>
<comment type="similarity">
    <text evidence="2">Belongs to the HEXIM family.</text>
</comment>